<dbReference type="PANTHER" id="PTHR43821:SF1">
    <property type="entry name" value="NAD(P)H NITROREDUCTASE YDJA-RELATED"/>
    <property type="match status" value="1"/>
</dbReference>
<keyword evidence="5 7" id="KW-0560">Oxidoreductase</keyword>
<feature type="binding site" description="in other chain" evidence="8">
    <location>
        <begin position="10"/>
        <end position="12"/>
    </location>
    <ligand>
        <name>FMN</name>
        <dbReference type="ChEBI" id="CHEBI:58210"/>
        <note>ligand shared between dimeric partners</note>
    </ligand>
</feature>
<evidence type="ECO:0000313" key="11">
    <source>
        <dbReference type="Proteomes" id="UP000295416"/>
    </source>
</evidence>
<evidence type="ECO:0000256" key="2">
    <source>
        <dbReference type="ARBA" id="ARBA00022630"/>
    </source>
</evidence>
<evidence type="ECO:0000256" key="1">
    <source>
        <dbReference type="ARBA" id="ARBA00007118"/>
    </source>
</evidence>
<proteinExistence type="inferred from homology"/>
<dbReference type="PIRSF" id="PIRSF000232">
    <property type="entry name" value="YdjA"/>
    <property type="match status" value="1"/>
</dbReference>
<gene>
    <name evidence="10" type="ORF">EV207_101348</name>
</gene>
<evidence type="ECO:0000256" key="7">
    <source>
        <dbReference type="PIRNR" id="PIRNR000232"/>
    </source>
</evidence>
<dbReference type="OrthoDB" id="9804207at2"/>
<keyword evidence="11" id="KW-1185">Reference proteome</keyword>
<reference evidence="10 11" key="1">
    <citation type="submission" date="2019-03" db="EMBL/GenBank/DDBJ databases">
        <title>Genomic Encyclopedia of Type Strains, Phase IV (KMG-IV): sequencing the most valuable type-strain genomes for metagenomic binning, comparative biology and taxonomic classification.</title>
        <authorList>
            <person name="Goeker M."/>
        </authorList>
    </citation>
    <scope>NUCLEOTIDE SEQUENCE [LARGE SCALE GENOMIC DNA]</scope>
    <source>
        <strain evidence="10 11">DSM 19377</strain>
    </source>
</reference>
<dbReference type="SUPFAM" id="SSF55469">
    <property type="entry name" value="FMN-dependent nitroreductase-like"/>
    <property type="match status" value="1"/>
</dbReference>
<accession>A0A4R2PB84</accession>
<comment type="similarity">
    <text evidence="1 7">Belongs to the nitroreductase family.</text>
</comment>
<keyword evidence="3 7" id="KW-0288">FMN</keyword>
<dbReference type="InterPro" id="IPR026021">
    <property type="entry name" value="YdjA-like"/>
</dbReference>
<evidence type="ECO:0000256" key="6">
    <source>
        <dbReference type="ARBA" id="ARBA00023027"/>
    </source>
</evidence>
<dbReference type="InterPro" id="IPR052530">
    <property type="entry name" value="NAD(P)H_nitroreductase"/>
</dbReference>
<keyword evidence="4 7" id="KW-0521">NADP</keyword>
<dbReference type="EC" id="1.-.-.-" evidence="7"/>
<evidence type="ECO:0000256" key="5">
    <source>
        <dbReference type="ARBA" id="ARBA00023002"/>
    </source>
</evidence>
<dbReference type="InterPro" id="IPR000415">
    <property type="entry name" value="Nitroreductase-like"/>
</dbReference>
<name>A0A4R2PB84_9BACL</name>
<sequence length="190" mass="21090">MDVIEAIHTRRSLGRVKEETPEKAEIEKVLEAARWAPNHFKTEPWRFTVLTGDGRKKLGDAYGQINTEKLVDPNEEEKASAYEKGIKSALRAPVIIVVTAEPSELERVKEIEEILATGCAVQNMLLAAHANGLGAIWRTGDTAYTDIMKKSFCTSDKGIVLGYVYLGYPNGDKPVTDKKPVEEVTTWVSE</sequence>
<comment type="caution">
    <text evidence="10">The sequence shown here is derived from an EMBL/GenBank/DDBJ whole genome shotgun (WGS) entry which is preliminary data.</text>
</comment>
<feature type="binding site" evidence="8">
    <location>
        <position position="39"/>
    </location>
    <ligand>
        <name>FMN</name>
        <dbReference type="ChEBI" id="CHEBI:58210"/>
        <note>ligand shared between dimeric partners</note>
    </ligand>
</feature>
<dbReference type="InterPro" id="IPR029479">
    <property type="entry name" value="Nitroreductase"/>
</dbReference>
<dbReference type="EMBL" id="SLXK01000001">
    <property type="protein sequence ID" value="TCP32369.1"/>
    <property type="molecule type" value="Genomic_DNA"/>
</dbReference>
<feature type="binding site" description="in other chain" evidence="8">
    <location>
        <begin position="137"/>
        <end position="139"/>
    </location>
    <ligand>
        <name>FMN</name>
        <dbReference type="ChEBI" id="CHEBI:58210"/>
        <note>ligand shared between dimeric partners</note>
    </ligand>
</feature>
<dbReference type="Proteomes" id="UP000295416">
    <property type="component" value="Unassembled WGS sequence"/>
</dbReference>
<evidence type="ECO:0000259" key="9">
    <source>
        <dbReference type="Pfam" id="PF00881"/>
    </source>
</evidence>
<dbReference type="GO" id="GO:0016491">
    <property type="term" value="F:oxidoreductase activity"/>
    <property type="evidence" value="ECO:0007669"/>
    <property type="project" value="UniProtKB-UniRule"/>
</dbReference>
<feature type="domain" description="Nitroreductase" evidence="9">
    <location>
        <begin position="8"/>
        <end position="168"/>
    </location>
</feature>
<dbReference type="AlphaFoldDB" id="A0A4R2PB84"/>
<dbReference type="CDD" id="cd02135">
    <property type="entry name" value="YdjA-like"/>
    <property type="match status" value="1"/>
</dbReference>
<dbReference type="PANTHER" id="PTHR43821">
    <property type="entry name" value="NAD(P)H NITROREDUCTASE YDJA-RELATED"/>
    <property type="match status" value="1"/>
</dbReference>
<evidence type="ECO:0000256" key="4">
    <source>
        <dbReference type="ARBA" id="ARBA00022857"/>
    </source>
</evidence>
<dbReference type="RefSeq" id="WP_132742952.1">
    <property type="nucleotide sequence ID" value="NZ_SLXK01000001.1"/>
</dbReference>
<evidence type="ECO:0000256" key="3">
    <source>
        <dbReference type="ARBA" id="ARBA00022643"/>
    </source>
</evidence>
<keyword evidence="6 7" id="KW-0520">NAD</keyword>
<keyword evidence="2 7" id="KW-0285">Flavoprotein</keyword>
<protein>
    <recommendedName>
        <fullName evidence="7">Putative NAD(P)H nitroreductase</fullName>
        <ecNumber evidence="7">1.-.-.-</ecNumber>
    </recommendedName>
</protein>
<comment type="cofactor">
    <cofactor evidence="8">
        <name>FMN</name>
        <dbReference type="ChEBI" id="CHEBI:58210"/>
    </cofactor>
    <text evidence="8">Binds 1 FMN per subunit.</text>
</comment>
<dbReference type="Gene3D" id="3.40.109.10">
    <property type="entry name" value="NADH Oxidase"/>
    <property type="match status" value="1"/>
</dbReference>
<evidence type="ECO:0000256" key="8">
    <source>
        <dbReference type="PIRSR" id="PIRSR000232-1"/>
    </source>
</evidence>
<evidence type="ECO:0000313" key="10">
    <source>
        <dbReference type="EMBL" id="TCP32369.1"/>
    </source>
</evidence>
<dbReference type="Pfam" id="PF00881">
    <property type="entry name" value="Nitroreductase"/>
    <property type="match status" value="1"/>
</dbReference>
<organism evidence="10 11">
    <name type="scientific">Scopulibacillus darangshiensis</name>
    <dbReference type="NCBI Taxonomy" id="442528"/>
    <lineage>
        <taxon>Bacteria</taxon>
        <taxon>Bacillati</taxon>
        <taxon>Bacillota</taxon>
        <taxon>Bacilli</taxon>
        <taxon>Bacillales</taxon>
        <taxon>Sporolactobacillaceae</taxon>
        <taxon>Scopulibacillus</taxon>
    </lineage>
</organism>